<keyword evidence="1" id="KW-0812">Transmembrane</keyword>
<dbReference type="AlphaFoldDB" id="A0A2D0N4X6"/>
<protein>
    <recommendedName>
        <fullName evidence="2">Novel STAND NTPase 1 domain-containing protein</fullName>
    </recommendedName>
</protein>
<dbReference type="RefSeq" id="WP_099153136.1">
    <property type="nucleotide sequence ID" value="NZ_PDUD01000031.1"/>
</dbReference>
<keyword evidence="1" id="KW-0472">Membrane</keyword>
<dbReference type="EMBL" id="PDUD01000031">
    <property type="protein sequence ID" value="PHN03554.1"/>
    <property type="molecule type" value="Genomic_DNA"/>
</dbReference>
<evidence type="ECO:0000256" key="1">
    <source>
        <dbReference type="SAM" id="Phobius"/>
    </source>
</evidence>
<dbReference type="Gene3D" id="3.40.50.300">
    <property type="entry name" value="P-loop containing nucleotide triphosphate hydrolases"/>
    <property type="match status" value="1"/>
</dbReference>
<evidence type="ECO:0000313" key="3">
    <source>
        <dbReference type="EMBL" id="PHN03554.1"/>
    </source>
</evidence>
<organism evidence="3 4">
    <name type="scientific">Flavilitoribacter nigricans (strain ATCC 23147 / DSM 23189 / NBRC 102662 / NCIMB 1420 / SS-2)</name>
    <name type="common">Lewinella nigricans</name>
    <dbReference type="NCBI Taxonomy" id="1122177"/>
    <lineage>
        <taxon>Bacteria</taxon>
        <taxon>Pseudomonadati</taxon>
        <taxon>Bacteroidota</taxon>
        <taxon>Saprospiria</taxon>
        <taxon>Saprospirales</taxon>
        <taxon>Lewinellaceae</taxon>
        <taxon>Flavilitoribacter</taxon>
    </lineage>
</organism>
<keyword evidence="1" id="KW-1133">Transmembrane helix</keyword>
<evidence type="ECO:0000313" key="4">
    <source>
        <dbReference type="Proteomes" id="UP000223913"/>
    </source>
</evidence>
<dbReference type="SUPFAM" id="SSF52540">
    <property type="entry name" value="P-loop containing nucleoside triphosphate hydrolases"/>
    <property type="match status" value="1"/>
</dbReference>
<feature type="transmembrane region" description="Helical" evidence="1">
    <location>
        <begin position="479"/>
        <end position="498"/>
    </location>
</feature>
<dbReference type="InterPro" id="IPR027417">
    <property type="entry name" value="P-loop_NTPase"/>
</dbReference>
<keyword evidence="4" id="KW-1185">Reference proteome</keyword>
<evidence type="ECO:0000259" key="2">
    <source>
        <dbReference type="Pfam" id="PF20703"/>
    </source>
</evidence>
<name>A0A2D0N4X6_FLAN2</name>
<proteinExistence type="predicted"/>
<reference evidence="3 4" key="1">
    <citation type="submission" date="2017-10" db="EMBL/GenBank/DDBJ databases">
        <title>The draft genome sequence of Lewinella nigricans NBRC 102662.</title>
        <authorList>
            <person name="Wang K."/>
        </authorList>
    </citation>
    <scope>NUCLEOTIDE SEQUENCE [LARGE SCALE GENOMIC DNA]</scope>
    <source>
        <strain evidence="3 4">NBRC 102662</strain>
    </source>
</reference>
<dbReference type="Proteomes" id="UP000223913">
    <property type="component" value="Unassembled WGS sequence"/>
</dbReference>
<dbReference type="Pfam" id="PF20703">
    <property type="entry name" value="nSTAND1"/>
    <property type="match status" value="1"/>
</dbReference>
<feature type="domain" description="Novel STAND NTPase 1" evidence="2">
    <location>
        <begin position="5"/>
        <end position="432"/>
    </location>
</feature>
<comment type="caution">
    <text evidence="3">The sequence shown here is derived from an EMBL/GenBank/DDBJ whole genome shotgun (WGS) entry which is preliminary data.</text>
</comment>
<dbReference type="InterPro" id="IPR049052">
    <property type="entry name" value="nSTAND1"/>
</dbReference>
<accession>A0A2D0N4X6</accession>
<sequence length="577" mass="66873">MRKYPFKFLDAYTREDREIFFGRDREIDALYRMVFQTNLLLVYGGSGTGKTSLIRCGLANCFKDSQWLDLYIRRGADINQSLLETIRNHIPEVVAKGTEENSPDWFEEMIADESGGRTTAVPEVLSTHPVARALRELYLANFTPIYLIFDQFEELYTLGTAAEQEELVRTISELVQLPLPIKILIVMREEYLARLYELEKAVPQLRNKKLRIEPMDLPRVEQVILQATVHNPQSNVQLATGREKEIAEAIVEKIREGDVNVKLPYLQVFMDRLYELASGEPIRREQDVTIDLDLVRQTGNIGDVLADFIERQNHRIYQKLSHQYPGLPPDTVWRLLSPFATIDGTKVPIRETDLPHLKKYLPDEGVPWAEKFIRETIAELENGRILRYRKEERTYEVAHDTLARQIAEKRSEEEKAYLKARRMITEGLATFADTRALLGKEQLAYIRPYRKRLQEELSTSQKDFVEQSERRRQREILRLRLGILLAFIVALAVILIVLREQRRTQAALDELLAAQAARERTELNVLLERAGQIAKGGNCPPESMRQTIDSLYQKHEEVTELQQQYGETVAKLTHCQR</sequence>
<dbReference type="OrthoDB" id="1090410at2"/>
<gene>
    <name evidence="3" type="ORF">CRP01_26510</name>
</gene>